<dbReference type="SMART" id="SM00364">
    <property type="entry name" value="LRR_BAC"/>
    <property type="match status" value="4"/>
</dbReference>
<dbReference type="InterPro" id="IPR001611">
    <property type="entry name" value="Leu-rich_rpt"/>
</dbReference>
<proteinExistence type="predicted"/>
<dbReference type="AlphaFoldDB" id="A0A9P7C8N8"/>
<dbReference type="PANTHER" id="PTHR48051:SF1">
    <property type="entry name" value="RAS SUPPRESSOR PROTEIN 1"/>
    <property type="match status" value="1"/>
</dbReference>
<dbReference type="OrthoDB" id="660555at2759"/>
<protein>
    <recommendedName>
        <fullName evidence="5">L domain-like protein</fullName>
    </recommendedName>
</protein>
<keyword evidence="2" id="KW-0677">Repeat</keyword>
<accession>A0A9P7C8N8</accession>
<evidence type="ECO:0000313" key="4">
    <source>
        <dbReference type="Proteomes" id="UP000717996"/>
    </source>
</evidence>
<keyword evidence="1" id="KW-0433">Leucine-rich repeat</keyword>
<dbReference type="Gene3D" id="3.80.10.10">
    <property type="entry name" value="Ribonuclease Inhibitor"/>
    <property type="match status" value="1"/>
</dbReference>
<dbReference type="EMBL" id="JAANIT010001394">
    <property type="protein sequence ID" value="KAG1540520.1"/>
    <property type="molecule type" value="Genomic_DNA"/>
</dbReference>
<dbReference type="InterPro" id="IPR032675">
    <property type="entry name" value="LRR_dom_sf"/>
</dbReference>
<dbReference type="PROSITE" id="PS51450">
    <property type="entry name" value="LRR"/>
    <property type="match status" value="3"/>
</dbReference>
<sequence length="304" mass="34680">MGQTTSKEECLFGYKISMIDPSCEEQEIRIKDIKIHQKMINLSEKSIYTITPNISLLSTIKRLDLSNNHLNELPNAIGHLNQLEYLSVSNNSLTSIPDTICHLSRLKHMDLSYNNLQSIPPYLGHLSRLQSIHLQHNQLSQLPFTLEGLSSLVTLDLSSNPISLLPAQIIQLPYLRQLGLEGCPLATSLDHFVRSQPPPSLLEICARTLIGQAPKVSLPETVGRYLARVQTCHHCQGPFFDSFVSRGRWIERNELWIPLEYRLCSAHWSDESDRLLATFADQTRLFHPQSQPLFKTWKHKIKKS</sequence>
<dbReference type="GO" id="GO:0005737">
    <property type="term" value="C:cytoplasm"/>
    <property type="evidence" value="ECO:0007669"/>
    <property type="project" value="TreeGrafter"/>
</dbReference>
<evidence type="ECO:0000256" key="2">
    <source>
        <dbReference type="ARBA" id="ARBA00022737"/>
    </source>
</evidence>
<dbReference type="Proteomes" id="UP000717996">
    <property type="component" value="Unassembled WGS sequence"/>
</dbReference>
<dbReference type="Pfam" id="PF13855">
    <property type="entry name" value="LRR_8"/>
    <property type="match status" value="1"/>
</dbReference>
<evidence type="ECO:0000256" key="1">
    <source>
        <dbReference type="ARBA" id="ARBA00022614"/>
    </source>
</evidence>
<evidence type="ECO:0008006" key="5">
    <source>
        <dbReference type="Google" id="ProtNLM"/>
    </source>
</evidence>
<gene>
    <name evidence="3" type="ORF">G6F51_008476</name>
</gene>
<name>A0A9P7C8N8_RHIOR</name>
<dbReference type="SUPFAM" id="SSF52058">
    <property type="entry name" value="L domain-like"/>
    <property type="match status" value="1"/>
</dbReference>
<dbReference type="PRINTS" id="PR00019">
    <property type="entry name" value="LEURICHRPT"/>
</dbReference>
<dbReference type="PANTHER" id="PTHR48051">
    <property type="match status" value="1"/>
</dbReference>
<dbReference type="InterPro" id="IPR050216">
    <property type="entry name" value="LRR_domain-containing"/>
</dbReference>
<dbReference type="SMART" id="SM00369">
    <property type="entry name" value="LRR_TYP"/>
    <property type="match status" value="5"/>
</dbReference>
<dbReference type="InterPro" id="IPR003591">
    <property type="entry name" value="Leu-rich_rpt_typical-subtyp"/>
</dbReference>
<comment type="caution">
    <text evidence="3">The sequence shown here is derived from an EMBL/GenBank/DDBJ whole genome shotgun (WGS) entry which is preliminary data.</text>
</comment>
<organism evidence="3 4">
    <name type="scientific">Rhizopus oryzae</name>
    <name type="common">Mucormycosis agent</name>
    <name type="synonym">Rhizopus arrhizus var. delemar</name>
    <dbReference type="NCBI Taxonomy" id="64495"/>
    <lineage>
        <taxon>Eukaryota</taxon>
        <taxon>Fungi</taxon>
        <taxon>Fungi incertae sedis</taxon>
        <taxon>Mucoromycota</taxon>
        <taxon>Mucoromycotina</taxon>
        <taxon>Mucoromycetes</taxon>
        <taxon>Mucorales</taxon>
        <taxon>Mucorineae</taxon>
        <taxon>Rhizopodaceae</taxon>
        <taxon>Rhizopus</taxon>
    </lineage>
</organism>
<reference evidence="3" key="1">
    <citation type="journal article" date="2020" name="Microb. Genom.">
        <title>Genetic diversity of clinical and environmental Mucorales isolates obtained from an investigation of mucormycosis cases among solid organ transplant recipients.</title>
        <authorList>
            <person name="Nguyen M.H."/>
            <person name="Kaul D."/>
            <person name="Muto C."/>
            <person name="Cheng S.J."/>
            <person name="Richter R.A."/>
            <person name="Bruno V.M."/>
            <person name="Liu G."/>
            <person name="Beyhan S."/>
            <person name="Sundermann A.J."/>
            <person name="Mounaud S."/>
            <person name="Pasculle A.W."/>
            <person name="Nierman W.C."/>
            <person name="Driscoll E."/>
            <person name="Cumbie R."/>
            <person name="Clancy C.J."/>
            <person name="Dupont C.L."/>
        </authorList>
    </citation>
    <scope>NUCLEOTIDE SEQUENCE</scope>
    <source>
        <strain evidence="3">GL16</strain>
    </source>
</reference>
<evidence type="ECO:0000313" key="3">
    <source>
        <dbReference type="EMBL" id="KAG1540520.1"/>
    </source>
</evidence>
<dbReference type="Pfam" id="PF00560">
    <property type="entry name" value="LRR_1"/>
    <property type="match status" value="2"/>
</dbReference>